<keyword evidence="3" id="KW-0597">Phosphoprotein</keyword>
<dbReference type="RefSeq" id="WP_209404030.1">
    <property type="nucleotide sequence ID" value="NZ_JAGIYQ010000004.1"/>
</dbReference>
<evidence type="ECO:0000256" key="6">
    <source>
        <dbReference type="ARBA" id="ARBA00022777"/>
    </source>
</evidence>
<protein>
    <recommendedName>
        <fullName evidence="2">histidine kinase</fullName>
        <ecNumber evidence="2">2.7.13.3</ecNumber>
    </recommendedName>
</protein>
<feature type="transmembrane region" description="Helical" evidence="9">
    <location>
        <begin position="12"/>
        <end position="33"/>
    </location>
</feature>
<dbReference type="PANTHER" id="PTHR43065">
    <property type="entry name" value="SENSOR HISTIDINE KINASE"/>
    <property type="match status" value="1"/>
</dbReference>
<evidence type="ECO:0000256" key="3">
    <source>
        <dbReference type="ARBA" id="ARBA00022553"/>
    </source>
</evidence>
<name>A0A940SK75_9BACI</name>
<dbReference type="SUPFAM" id="SSF47384">
    <property type="entry name" value="Homodimeric domain of signal transducing histidine kinase"/>
    <property type="match status" value="1"/>
</dbReference>
<organism evidence="11 12">
    <name type="scientific">Gottfriedia endophytica</name>
    <dbReference type="NCBI Taxonomy" id="2820819"/>
    <lineage>
        <taxon>Bacteria</taxon>
        <taxon>Bacillati</taxon>
        <taxon>Bacillota</taxon>
        <taxon>Bacilli</taxon>
        <taxon>Bacillales</taxon>
        <taxon>Bacillaceae</taxon>
        <taxon>Gottfriedia</taxon>
    </lineage>
</organism>
<dbReference type="CDD" id="cd00082">
    <property type="entry name" value="HisKA"/>
    <property type="match status" value="1"/>
</dbReference>
<dbReference type="Pfam" id="PF00512">
    <property type="entry name" value="HisKA"/>
    <property type="match status" value="1"/>
</dbReference>
<feature type="transmembrane region" description="Helical" evidence="9">
    <location>
        <begin position="146"/>
        <end position="164"/>
    </location>
</feature>
<evidence type="ECO:0000256" key="2">
    <source>
        <dbReference type="ARBA" id="ARBA00012438"/>
    </source>
</evidence>
<gene>
    <name evidence="11" type="ORF">J5Y03_07090</name>
</gene>
<keyword evidence="5" id="KW-0547">Nucleotide-binding</keyword>
<dbReference type="InterPro" id="IPR036890">
    <property type="entry name" value="HATPase_C_sf"/>
</dbReference>
<feature type="transmembrane region" description="Helical" evidence="9">
    <location>
        <begin position="114"/>
        <end position="134"/>
    </location>
</feature>
<evidence type="ECO:0000256" key="7">
    <source>
        <dbReference type="ARBA" id="ARBA00022840"/>
    </source>
</evidence>
<dbReference type="Gene3D" id="3.30.565.10">
    <property type="entry name" value="Histidine kinase-like ATPase, C-terminal domain"/>
    <property type="match status" value="1"/>
</dbReference>
<feature type="transmembrane region" description="Helical" evidence="9">
    <location>
        <begin position="39"/>
        <end position="59"/>
    </location>
</feature>
<evidence type="ECO:0000256" key="1">
    <source>
        <dbReference type="ARBA" id="ARBA00000085"/>
    </source>
</evidence>
<proteinExistence type="predicted"/>
<dbReference type="InterPro" id="IPR005467">
    <property type="entry name" value="His_kinase_dom"/>
</dbReference>
<sequence length="404" mass="46423">MKEFNQYFKQRLYYVSALFFIAFMTTGVIVAYSRFPTFNVGYTLHIVLVVLLSFCLLIYPRFETHVLKVIIILIGTAYSYNLFFLYPETLYTIIFICFIPAISILFFDSSLFYFCLLFNGLCMTVTFSYVSLFDTQGKFLHIKSDLIGNIIDFIGSQIILYLIYSITLNRIKKLQLYYEQIQQTERLKTTGQLAAAVAHEIRNPLTVVKGFLQFYENDQSFEPDVKRNFSLMVDELDSAEYVISQFLTVAKPDKNKIVEIVDVKVTIQSVKDLIKSYGLLHDNNIDLSIQDDLFIDINSIEFKQLLINLVKNAIEASDTGDSVLIRAKKKKDFVEIQITDQGYGMSEEEIKSLGTPFYSLKCKGTGLGLMICFNIVEKYEGKIQFNSTRGKGTTVTIRFPVHLE</sequence>
<comment type="catalytic activity">
    <reaction evidence="1">
        <text>ATP + protein L-histidine = ADP + protein N-phospho-L-histidine.</text>
        <dbReference type="EC" id="2.7.13.3"/>
    </reaction>
</comment>
<dbReference type="CDD" id="cd00075">
    <property type="entry name" value="HATPase"/>
    <property type="match status" value="1"/>
</dbReference>
<feature type="domain" description="Histidine kinase" evidence="10">
    <location>
        <begin position="196"/>
        <end position="403"/>
    </location>
</feature>
<evidence type="ECO:0000256" key="8">
    <source>
        <dbReference type="ARBA" id="ARBA00023012"/>
    </source>
</evidence>
<keyword evidence="4" id="KW-0808">Transferase</keyword>
<dbReference type="PANTHER" id="PTHR43065:SF46">
    <property type="entry name" value="C4-DICARBOXYLATE TRANSPORT SENSOR PROTEIN DCTB"/>
    <property type="match status" value="1"/>
</dbReference>
<dbReference type="InterPro" id="IPR003661">
    <property type="entry name" value="HisK_dim/P_dom"/>
</dbReference>
<dbReference type="GO" id="GO:0000155">
    <property type="term" value="F:phosphorelay sensor kinase activity"/>
    <property type="evidence" value="ECO:0007669"/>
    <property type="project" value="InterPro"/>
</dbReference>
<comment type="caution">
    <text evidence="11">The sequence shown here is derived from an EMBL/GenBank/DDBJ whole genome shotgun (WGS) entry which is preliminary data.</text>
</comment>
<keyword evidence="8" id="KW-0902">Two-component regulatory system</keyword>
<dbReference type="SUPFAM" id="SSF55874">
    <property type="entry name" value="ATPase domain of HSP90 chaperone/DNA topoisomerase II/histidine kinase"/>
    <property type="match status" value="1"/>
</dbReference>
<keyword evidence="7" id="KW-0067">ATP-binding</keyword>
<dbReference type="AlphaFoldDB" id="A0A940SK75"/>
<keyword evidence="9" id="KW-0472">Membrane</keyword>
<keyword evidence="6 11" id="KW-0418">Kinase</keyword>
<dbReference type="Proteomes" id="UP000682134">
    <property type="component" value="Unassembled WGS sequence"/>
</dbReference>
<accession>A0A940SK75</accession>
<evidence type="ECO:0000256" key="4">
    <source>
        <dbReference type="ARBA" id="ARBA00022679"/>
    </source>
</evidence>
<reference evidence="11" key="1">
    <citation type="submission" date="2021-04" db="EMBL/GenBank/DDBJ databases">
        <title>Genome seq and assembly of Bacillus sp.</title>
        <authorList>
            <person name="Chhetri G."/>
        </authorList>
    </citation>
    <scope>NUCLEOTIDE SEQUENCE</scope>
    <source>
        <strain evidence="11">RG28</strain>
    </source>
</reference>
<dbReference type="Pfam" id="PF02518">
    <property type="entry name" value="HATPase_c"/>
    <property type="match status" value="1"/>
</dbReference>
<dbReference type="SMART" id="SM00387">
    <property type="entry name" value="HATPase_c"/>
    <property type="match status" value="1"/>
</dbReference>
<dbReference type="PRINTS" id="PR00344">
    <property type="entry name" value="BCTRLSENSOR"/>
</dbReference>
<dbReference type="EC" id="2.7.13.3" evidence="2"/>
<feature type="transmembrane region" description="Helical" evidence="9">
    <location>
        <begin position="89"/>
        <end position="107"/>
    </location>
</feature>
<evidence type="ECO:0000256" key="5">
    <source>
        <dbReference type="ARBA" id="ARBA00022741"/>
    </source>
</evidence>
<dbReference type="InterPro" id="IPR004358">
    <property type="entry name" value="Sig_transdc_His_kin-like_C"/>
</dbReference>
<dbReference type="EMBL" id="JAGIYQ010000004">
    <property type="protein sequence ID" value="MBP0724953.1"/>
    <property type="molecule type" value="Genomic_DNA"/>
</dbReference>
<evidence type="ECO:0000256" key="9">
    <source>
        <dbReference type="SAM" id="Phobius"/>
    </source>
</evidence>
<dbReference type="Gene3D" id="1.10.287.130">
    <property type="match status" value="1"/>
</dbReference>
<keyword evidence="9" id="KW-1133">Transmembrane helix</keyword>
<evidence type="ECO:0000313" key="12">
    <source>
        <dbReference type="Proteomes" id="UP000682134"/>
    </source>
</evidence>
<dbReference type="SMART" id="SM00388">
    <property type="entry name" value="HisKA"/>
    <property type="match status" value="1"/>
</dbReference>
<dbReference type="PROSITE" id="PS50109">
    <property type="entry name" value="HIS_KIN"/>
    <property type="match status" value="1"/>
</dbReference>
<feature type="transmembrane region" description="Helical" evidence="9">
    <location>
        <begin position="66"/>
        <end position="83"/>
    </location>
</feature>
<evidence type="ECO:0000313" key="11">
    <source>
        <dbReference type="EMBL" id="MBP0724953.1"/>
    </source>
</evidence>
<dbReference type="InterPro" id="IPR036097">
    <property type="entry name" value="HisK_dim/P_sf"/>
</dbReference>
<keyword evidence="9" id="KW-0812">Transmembrane</keyword>
<keyword evidence="12" id="KW-1185">Reference proteome</keyword>
<evidence type="ECO:0000259" key="10">
    <source>
        <dbReference type="PROSITE" id="PS50109"/>
    </source>
</evidence>
<dbReference type="InterPro" id="IPR003594">
    <property type="entry name" value="HATPase_dom"/>
</dbReference>
<dbReference type="GO" id="GO:0005524">
    <property type="term" value="F:ATP binding"/>
    <property type="evidence" value="ECO:0007669"/>
    <property type="project" value="UniProtKB-KW"/>
</dbReference>